<dbReference type="AlphaFoldDB" id="M2Q1D0"/>
<organism evidence="1 2">
    <name type="scientific">Eggerthia catenaformis OT 569 = DSM 20559</name>
    <dbReference type="NCBI Taxonomy" id="999415"/>
    <lineage>
        <taxon>Bacteria</taxon>
        <taxon>Bacillati</taxon>
        <taxon>Bacillota</taxon>
        <taxon>Erysipelotrichia</taxon>
        <taxon>Erysipelotrichales</taxon>
        <taxon>Coprobacillaceae</taxon>
        <taxon>Eggerthia</taxon>
    </lineage>
</organism>
<proteinExistence type="predicted"/>
<protein>
    <submittedName>
        <fullName evidence="1">Uncharacterized protein</fullName>
    </submittedName>
</protein>
<reference evidence="1 2" key="1">
    <citation type="submission" date="2013-02" db="EMBL/GenBank/DDBJ databases">
        <title>The Genome Sequence of Lactobacillus catenaformis F0143.</title>
        <authorList>
            <consortium name="The Broad Institute Genome Sequencing Platform"/>
            <person name="Earl A."/>
            <person name="Ward D."/>
            <person name="Feldgarden M."/>
            <person name="Gevers D."/>
            <person name="Izard J."/>
            <person name="Blanton J.M."/>
            <person name="Mathney J."/>
            <person name="Dewhirst F.E."/>
            <person name="Young S.K."/>
            <person name="Zeng Q."/>
            <person name="Gargeya S."/>
            <person name="Fitzgerald M."/>
            <person name="Haas B."/>
            <person name="Abouelleil A."/>
            <person name="Alvarado L."/>
            <person name="Arachchi H.M."/>
            <person name="Berlin A."/>
            <person name="Chapman S.B."/>
            <person name="Gearin G."/>
            <person name="Goldberg J."/>
            <person name="Griggs A."/>
            <person name="Gujja S."/>
            <person name="Hansen M."/>
            <person name="Heiman D."/>
            <person name="Howarth C."/>
            <person name="Larimer J."/>
            <person name="Lui A."/>
            <person name="MacDonald P.J.P."/>
            <person name="McCowen C."/>
            <person name="Montmayeur A."/>
            <person name="Murphy C."/>
            <person name="Neiman D."/>
            <person name="Pearson M."/>
            <person name="Priest M."/>
            <person name="Roberts A."/>
            <person name="Saif S."/>
            <person name="Shea T."/>
            <person name="Sisk P."/>
            <person name="Stolte C."/>
            <person name="Sykes S."/>
            <person name="Wortman J."/>
            <person name="Nusbaum C."/>
            <person name="Birren B."/>
        </authorList>
    </citation>
    <scope>NUCLEOTIDE SEQUENCE [LARGE SCALE GENOMIC DNA]</scope>
    <source>
        <strain evidence="1 2">OT 569</strain>
    </source>
</reference>
<dbReference type="STRING" id="999415.HMPREF9943_01479"/>
<dbReference type="BioCyc" id="ECAT999415-HMP:GTTI-1523-MONOMER"/>
<evidence type="ECO:0000313" key="2">
    <source>
        <dbReference type="Proteomes" id="UP000011758"/>
    </source>
</evidence>
<dbReference type="Proteomes" id="UP000011758">
    <property type="component" value="Unassembled WGS sequence"/>
</dbReference>
<keyword evidence="2" id="KW-1185">Reference proteome</keyword>
<accession>M2Q1D0</accession>
<name>M2Q1D0_9FIRM</name>
<comment type="caution">
    <text evidence="1">The sequence shown here is derived from an EMBL/GenBank/DDBJ whole genome shotgun (WGS) entry which is preliminary data.</text>
</comment>
<sequence length="163" mass="18951">MEELNLSYNIIFDHSFISSVNEKTGDFNTEELIEALMNQTIDTFLRLLDDTEEERTFADKFLYIENAALDMKKIYTLYTNVEESFLDETISYHPTVDLGLAFIEDELKVVFRSVGEEDITYISVLYAIACTAGEFLEEEDFDRFLSITLINTYHYLGLLNDNQ</sequence>
<dbReference type="RefSeq" id="WP_004803619.1">
    <property type="nucleotide sequence ID" value="NZ_AUGJ01000007.1"/>
</dbReference>
<evidence type="ECO:0000313" key="1">
    <source>
        <dbReference type="EMBL" id="EMD16076.1"/>
    </source>
</evidence>
<dbReference type="EMBL" id="AGEJ01000024">
    <property type="protein sequence ID" value="EMD16076.1"/>
    <property type="molecule type" value="Genomic_DNA"/>
</dbReference>
<gene>
    <name evidence="1" type="ORF">HMPREF9943_01479</name>
</gene>